<dbReference type="Gene3D" id="1.10.8.430">
    <property type="entry name" value="Helical domain of apoptotic protease-activating factors"/>
    <property type="match status" value="1"/>
</dbReference>
<feature type="zinc finger region" description="C3H1-type" evidence="11">
    <location>
        <begin position="1044"/>
        <end position="1072"/>
    </location>
</feature>
<dbReference type="Pfam" id="PF00931">
    <property type="entry name" value="NB-ARC"/>
    <property type="match status" value="1"/>
</dbReference>
<feature type="domain" description="C3H1-type" evidence="14">
    <location>
        <begin position="1044"/>
        <end position="1072"/>
    </location>
</feature>
<keyword evidence="10" id="KW-0238">DNA-binding</keyword>
<proteinExistence type="inferred from homology"/>
<keyword evidence="5" id="KW-0547">Nucleotide-binding</keyword>
<dbReference type="Gene3D" id="1.20.5.4130">
    <property type="match status" value="1"/>
</dbReference>
<evidence type="ECO:0000256" key="4">
    <source>
        <dbReference type="ARBA" id="ARBA00022737"/>
    </source>
</evidence>
<dbReference type="InterPro" id="IPR042197">
    <property type="entry name" value="Apaf_helical"/>
</dbReference>
<dbReference type="InterPro" id="IPR036855">
    <property type="entry name" value="Znf_CCCH_sf"/>
</dbReference>
<feature type="zinc finger region" description="C3H1-type" evidence="11">
    <location>
        <begin position="1218"/>
        <end position="1246"/>
    </location>
</feature>
<keyword evidence="8 11" id="KW-0862">Zinc</keyword>
<dbReference type="InterPro" id="IPR002182">
    <property type="entry name" value="NB-ARC"/>
</dbReference>
<dbReference type="GO" id="GO:0043531">
    <property type="term" value="F:ADP binding"/>
    <property type="evidence" value="ECO:0007669"/>
    <property type="project" value="InterPro"/>
</dbReference>
<keyword evidence="4" id="KW-0677">Repeat</keyword>
<reference evidence="15" key="1">
    <citation type="submission" date="2014-09" db="EMBL/GenBank/DDBJ databases">
        <authorList>
            <person name="Magalhaes I.L.F."/>
            <person name="Oliveira U."/>
            <person name="Santos F.R."/>
            <person name="Vidigal T.H.D.A."/>
            <person name="Brescovit A.D."/>
            <person name="Santos A.J."/>
        </authorList>
    </citation>
    <scope>NUCLEOTIDE SEQUENCE</scope>
    <source>
        <tissue evidence="15">Shoot tissue taken approximately 20 cm above the soil surface</tissue>
    </source>
</reference>
<dbReference type="EMBL" id="GBRH01188060">
    <property type="protein sequence ID" value="JAE09836.1"/>
    <property type="molecule type" value="Transcribed_RNA"/>
</dbReference>
<evidence type="ECO:0000256" key="11">
    <source>
        <dbReference type="PROSITE-ProRule" id="PRU00723"/>
    </source>
</evidence>
<dbReference type="PANTHER" id="PTHR12506">
    <property type="entry name" value="PROTEIN PHOSPHATASE RELATED"/>
    <property type="match status" value="1"/>
</dbReference>
<evidence type="ECO:0000313" key="15">
    <source>
        <dbReference type="EMBL" id="JAE09836.1"/>
    </source>
</evidence>
<dbReference type="Pfam" id="PF18052">
    <property type="entry name" value="Rx_N"/>
    <property type="match status" value="1"/>
</dbReference>
<dbReference type="InterPro" id="IPR058922">
    <property type="entry name" value="WHD_DRP"/>
</dbReference>
<feature type="zinc finger region" description="C3H1-type" evidence="11">
    <location>
        <begin position="1172"/>
        <end position="1200"/>
    </location>
</feature>
<dbReference type="GO" id="GO:0009626">
    <property type="term" value="P:plant-type hypersensitive response"/>
    <property type="evidence" value="ECO:0007669"/>
    <property type="project" value="UniProtKB-ARBA"/>
</dbReference>
<dbReference type="GO" id="GO:0042742">
    <property type="term" value="P:defense response to bacterium"/>
    <property type="evidence" value="ECO:0007669"/>
    <property type="project" value="UniProtKB-ARBA"/>
</dbReference>
<dbReference type="GO" id="GO:0003677">
    <property type="term" value="F:DNA binding"/>
    <property type="evidence" value="ECO:0007669"/>
    <property type="project" value="UniProtKB-KW"/>
</dbReference>
<feature type="zinc finger region" description="C3H1-type" evidence="11">
    <location>
        <begin position="1090"/>
        <end position="1118"/>
    </location>
</feature>
<evidence type="ECO:0000256" key="2">
    <source>
        <dbReference type="ARBA" id="ARBA00022614"/>
    </source>
</evidence>
<dbReference type="InterPro" id="IPR055414">
    <property type="entry name" value="LRR_R13L4/SHOC2-like"/>
</dbReference>
<dbReference type="InterPro" id="IPR000571">
    <property type="entry name" value="Znf_CCCH"/>
</dbReference>
<reference evidence="15" key="2">
    <citation type="journal article" date="2015" name="Data Brief">
        <title>Shoot transcriptome of the giant reed, Arundo donax.</title>
        <authorList>
            <person name="Barrero R.A."/>
            <person name="Guerrero F.D."/>
            <person name="Moolhuijzen P."/>
            <person name="Goolsby J.A."/>
            <person name="Tidwell J."/>
            <person name="Bellgard S.E."/>
            <person name="Bellgard M.I."/>
        </authorList>
    </citation>
    <scope>NUCLEOTIDE SEQUENCE</scope>
    <source>
        <tissue evidence="15">Shoot tissue taken approximately 20 cm above the soil surface</tissue>
    </source>
</reference>
<dbReference type="PRINTS" id="PR00364">
    <property type="entry name" value="DISEASERSIST"/>
</dbReference>
<dbReference type="PANTHER" id="PTHR12506:SF18">
    <property type="entry name" value="ZINC FINGER CCCH DOMAIN-CONTAINING PROTEIN 33-RELATED"/>
    <property type="match status" value="1"/>
</dbReference>
<evidence type="ECO:0000256" key="5">
    <source>
        <dbReference type="ARBA" id="ARBA00022741"/>
    </source>
</evidence>
<keyword evidence="6 11" id="KW-0863">Zinc-finger</keyword>
<dbReference type="Pfam" id="PF23559">
    <property type="entry name" value="WHD_DRP"/>
    <property type="match status" value="1"/>
</dbReference>
<dbReference type="PROSITE" id="PS50103">
    <property type="entry name" value="ZF_C3H1"/>
    <property type="match status" value="5"/>
</dbReference>
<feature type="compositionally biased region" description="Basic and acidic residues" evidence="13">
    <location>
        <begin position="1289"/>
        <end position="1307"/>
    </location>
</feature>
<evidence type="ECO:0000256" key="8">
    <source>
        <dbReference type="ARBA" id="ARBA00022833"/>
    </source>
</evidence>
<evidence type="ECO:0000256" key="10">
    <source>
        <dbReference type="ARBA" id="ARBA00023125"/>
    </source>
</evidence>
<evidence type="ECO:0000256" key="7">
    <source>
        <dbReference type="ARBA" id="ARBA00022821"/>
    </source>
</evidence>
<feature type="domain" description="C3H1-type" evidence="14">
    <location>
        <begin position="1218"/>
        <end position="1246"/>
    </location>
</feature>
<dbReference type="Gene3D" id="3.40.50.300">
    <property type="entry name" value="P-loop containing nucleotide triphosphate hydrolases"/>
    <property type="match status" value="1"/>
</dbReference>
<dbReference type="SUPFAM" id="SSF90229">
    <property type="entry name" value="CCCH zinc finger"/>
    <property type="match status" value="4"/>
</dbReference>
<dbReference type="CDD" id="cd14798">
    <property type="entry name" value="RX-CC_like"/>
    <property type="match status" value="1"/>
</dbReference>
<dbReference type="InterPro" id="IPR036388">
    <property type="entry name" value="WH-like_DNA-bd_sf"/>
</dbReference>
<dbReference type="InterPro" id="IPR032675">
    <property type="entry name" value="LRR_dom_sf"/>
</dbReference>
<feature type="domain" description="C3H1-type" evidence="14">
    <location>
        <begin position="1172"/>
        <end position="1200"/>
    </location>
</feature>
<dbReference type="InterPro" id="IPR038005">
    <property type="entry name" value="RX-like_CC"/>
</dbReference>
<comment type="similarity">
    <text evidence="1">Belongs to the disease resistance NB-LRR family.</text>
</comment>
<dbReference type="GO" id="GO:0008270">
    <property type="term" value="F:zinc ion binding"/>
    <property type="evidence" value="ECO:0007669"/>
    <property type="project" value="UniProtKB-KW"/>
</dbReference>
<evidence type="ECO:0000256" key="6">
    <source>
        <dbReference type="ARBA" id="ARBA00022771"/>
    </source>
</evidence>
<evidence type="ECO:0000256" key="3">
    <source>
        <dbReference type="ARBA" id="ARBA00022723"/>
    </source>
</evidence>
<keyword evidence="3 11" id="KW-0479">Metal-binding</keyword>
<dbReference type="Gene3D" id="3.80.10.10">
    <property type="entry name" value="Ribonuclease Inhibitor"/>
    <property type="match status" value="1"/>
</dbReference>
<evidence type="ECO:0000256" key="12">
    <source>
        <dbReference type="SAM" id="Coils"/>
    </source>
</evidence>
<organism evidence="15">
    <name type="scientific">Arundo donax</name>
    <name type="common">Giant reed</name>
    <name type="synonym">Donax arundinaceus</name>
    <dbReference type="NCBI Taxonomy" id="35708"/>
    <lineage>
        <taxon>Eukaryota</taxon>
        <taxon>Viridiplantae</taxon>
        <taxon>Streptophyta</taxon>
        <taxon>Embryophyta</taxon>
        <taxon>Tracheophyta</taxon>
        <taxon>Spermatophyta</taxon>
        <taxon>Magnoliopsida</taxon>
        <taxon>Liliopsida</taxon>
        <taxon>Poales</taxon>
        <taxon>Poaceae</taxon>
        <taxon>PACMAD clade</taxon>
        <taxon>Arundinoideae</taxon>
        <taxon>Arundineae</taxon>
        <taxon>Arundo</taxon>
    </lineage>
</organism>
<feature type="domain" description="C3H1-type" evidence="14">
    <location>
        <begin position="1090"/>
        <end position="1118"/>
    </location>
</feature>
<keyword evidence="2" id="KW-0433">Leucine-rich repeat</keyword>
<feature type="domain" description="C3H1-type" evidence="14">
    <location>
        <begin position="999"/>
        <end position="1027"/>
    </location>
</feature>
<dbReference type="GO" id="GO:0002758">
    <property type="term" value="P:innate immune response-activating signaling pathway"/>
    <property type="evidence" value="ECO:0007669"/>
    <property type="project" value="UniProtKB-ARBA"/>
</dbReference>
<dbReference type="GO" id="GO:0003729">
    <property type="term" value="F:mRNA binding"/>
    <property type="evidence" value="ECO:0007669"/>
    <property type="project" value="TreeGrafter"/>
</dbReference>
<dbReference type="InterPro" id="IPR041118">
    <property type="entry name" value="Rx_N"/>
</dbReference>
<accession>A0A0A9FI80</accession>
<keyword evidence="7" id="KW-0611">Plant defense</keyword>
<dbReference type="Pfam" id="PF23598">
    <property type="entry name" value="LRR_14"/>
    <property type="match status" value="1"/>
</dbReference>
<keyword evidence="9 12" id="KW-0175">Coiled coil</keyword>
<dbReference type="SUPFAM" id="SSF52058">
    <property type="entry name" value="L domain-like"/>
    <property type="match status" value="1"/>
</dbReference>
<feature type="region of interest" description="Disordered" evidence="13">
    <location>
        <begin position="1269"/>
        <end position="1316"/>
    </location>
</feature>
<dbReference type="FunFam" id="1.10.10.10:FF:000322">
    <property type="entry name" value="Probable disease resistance protein At1g63360"/>
    <property type="match status" value="1"/>
</dbReference>
<evidence type="ECO:0000256" key="1">
    <source>
        <dbReference type="ARBA" id="ARBA00008894"/>
    </source>
</evidence>
<name>A0A0A9FI80_ARUDO</name>
<dbReference type="Gene3D" id="4.10.1000.10">
    <property type="entry name" value="Zinc finger, CCCH-type"/>
    <property type="match status" value="3"/>
</dbReference>
<sequence length="1316" mass="148433">MEAPICGSLGAMGSLLGKLDSLLVSGRLLRRSVRKDIELLKEDLAGLNTFLLELSNEDDPNLTKKYWMKELREVCYDIEDYIDRLIHSGAKIGSVGTVSRLKIRRLPSTLNRRPKISCQIKELRARLEDADERHKRYVLDSNTSRPSHVTNGRRILTLYAEASGGRVGIDDSTEKLTKLLNNGDKQLKVLSIFGFGGIGKTTLAKHILQEHGGNFVCRAFVRVSRKPDTRNLLRSILLQTRCRQPSDACSLQQLIDCLGEHLQERRYLIVIDDLWDTTVWDIIVRALPDGTRSSRIIITTEFESVAMTCCGDRSDYTLKMEPLSDDDSEKLFFTRVFGSEDKCPHPFKDASYEIVRKCGGIPLSIINIAGLLASQPDNLELWDFVQKSLGSNLSTSPTYEEVRSVIKLSYNGLPRFLKTCLQYVSMYPENCTIWKNDLVRRWVAEGFIGPKEGEDMEAVAKNYFAELVYRGMIQPIDIYNNNNVLSCTVHNMVLDLITDKSVQDNFVTVIDYSKEFKELSTKVRRLLLCFRTAKYATKLSGITLSQVRSLAFYGLIKCLPSIMEFKFLRVLVLYLWGDYSGCTRFNLCGIHRLFQLRYLKVTCNFYLQLPTHMEGLYLLETLELNAKGTSLPADIVHLQNLLHLHLPAETTLPDEMGRMRSLRTLQGFDLSRNAEDKVKSLEELTNLHELQLICTTASSDSVDRNLNVLCSILGSLCNLKSLTLVRGISVTSNSVSIIDSSSMISPPVSLERLELHRATCIFPRLPRWLVQLGRICILKIGVVEILKNDMDSLGELPALTVLSLNVRRPIVDRIVFSSGAFPALKCFKLRAGVLCVAFQADAMQNLRRLKLCFNASRRVEYGLMLVGIEHLLNLQEISGRIGAAAGAEESDRRAAESAFKEVISNHSRNPSFNIRNVDWVEEDDVPDRNDILSKVPNVQSFEDHGILENKSQEITSKKADSRVSKFSDVLESSLDLLNSEAMWQMDQGEAEESWPNPERPGESDCSYYMRTGFCRFGMTCKYNHPPDRKLPVADVRMMGEYPQRIGQPECQYYLKTDTCKSGASGKFHHPREKAAEANRVQLNALGYPLRLKEMECQYYLRTGQCKFGSRCKYHHPEPSNAMAALRIGSSFSDDRKRESETTSIGDHGMLYHAGSVPIGLLAVKRENVFPERPGQPECQFYMATGYCKFGAACKFHHPMERTNPSPNCALSPLGLPLRPGEPVCTFYSRYGMCRFGPNCKFDHPIGTLIYGPASSTTSEVPNARRIMAHAPSHSEVSPGNDSGRSRRFTHSDSRQTPSREEEVKHALLEMQTNKAT</sequence>
<feature type="zinc finger region" description="C3H1-type" evidence="11">
    <location>
        <begin position="999"/>
        <end position="1027"/>
    </location>
</feature>
<evidence type="ECO:0000259" key="14">
    <source>
        <dbReference type="PROSITE" id="PS50103"/>
    </source>
</evidence>
<dbReference type="InterPro" id="IPR050974">
    <property type="entry name" value="Plant_ZF_CCCH"/>
</dbReference>
<evidence type="ECO:0000256" key="13">
    <source>
        <dbReference type="SAM" id="MobiDB-lite"/>
    </source>
</evidence>
<dbReference type="Gene3D" id="1.10.10.10">
    <property type="entry name" value="Winged helix-like DNA-binding domain superfamily/Winged helix DNA-binding domain"/>
    <property type="match status" value="1"/>
</dbReference>
<dbReference type="InterPro" id="IPR027417">
    <property type="entry name" value="P-loop_NTPase"/>
</dbReference>
<dbReference type="SUPFAM" id="SSF52540">
    <property type="entry name" value="P-loop containing nucleoside triphosphate hydrolases"/>
    <property type="match status" value="1"/>
</dbReference>
<feature type="coiled-coil region" evidence="12">
    <location>
        <begin position="113"/>
        <end position="140"/>
    </location>
</feature>
<protein>
    <recommendedName>
        <fullName evidence="14">C3H1-type domain-containing protein</fullName>
    </recommendedName>
</protein>
<dbReference type="Pfam" id="PF00642">
    <property type="entry name" value="zf-CCCH"/>
    <property type="match status" value="4"/>
</dbReference>
<evidence type="ECO:0000256" key="9">
    <source>
        <dbReference type="ARBA" id="ARBA00023054"/>
    </source>
</evidence>
<dbReference type="SMART" id="SM00356">
    <property type="entry name" value="ZnF_C3H1"/>
    <property type="match status" value="5"/>
</dbReference>